<protein>
    <submittedName>
        <fullName evidence="6">ATP-binding cassette domain-containing protein</fullName>
    </submittedName>
</protein>
<gene>
    <name evidence="6" type="ORF">AAA081_03725</name>
</gene>
<comment type="similarity">
    <text evidence="1">Belongs to the ABC transporter superfamily.</text>
</comment>
<dbReference type="GO" id="GO:0005524">
    <property type="term" value="F:ATP binding"/>
    <property type="evidence" value="ECO:0007669"/>
    <property type="project" value="UniProtKB-KW"/>
</dbReference>
<reference evidence="6 7" key="1">
    <citation type="submission" date="2024-04" db="EMBL/GenBank/DDBJ databases">
        <title>Human intestinal bacterial collection.</title>
        <authorList>
            <person name="Pauvert C."/>
            <person name="Hitch T.C.A."/>
            <person name="Clavel T."/>
        </authorList>
    </citation>
    <scope>NUCLEOTIDE SEQUENCE [LARGE SCALE GENOMIC DNA]</scope>
    <source>
        <strain evidence="6 7">CLA-SR-H026</strain>
    </source>
</reference>
<evidence type="ECO:0000256" key="1">
    <source>
        <dbReference type="ARBA" id="ARBA00005417"/>
    </source>
</evidence>
<dbReference type="InterPro" id="IPR003593">
    <property type="entry name" value="AAA+_ATPase"/>
</dbReference>
<comment type="caution">
    <text evidence="6">The sequence shown here is derived from an EMBL/GenBank/DDBJ whole genome shotgun (WGS) entry which is preliminary data.</text>
</comment>
<name>A0ABV1J5F3_9FIRM</name>
<proteinExistence type="inferred from homology"/>
<dbReference type="EMBL" id="JBBNPS010000007">
    <property type="protein sequence ID" value="MEQ3353409.1"/>
    <property type="molecule type" value="Genomic_DNA"/>
</dbReference>
<dbReference type="PROSITE" id="PS50893">
    <property type="entry name" value="ABC_TRANSPORTER_2"/>
    <property type="match status" value="1"/>
</dbReference>
<keyword evidence="4 6" id="KW-0067">ATP-binding</keyword>
<sequence>MTEKVILETKNLTKKYKHNTALNNINLKLEKGKVYGFIGKNGAGKTTFIRIITGLAFLTSGELSLFGNSREKELQEARRKIGALVEGPSLYPFMSAKENLKAQQIQLGKEDEREIGELLDLVGLSGVGNKKARNFSLGMKQRLGIAMSLIGNPDFLIWDEPINGLDPEGIKEIRILIDNLNKNKGKTFLISSHILGELENTATDFILIDEGNIIEEISKDELLNKRKDYIYIVTSDNSRTISILKDKFPDVGIDIEGERILIENFNENIDDLSILLTENQINIREMRSEKESLENYVFAKMRPQL</sequence>
<keyword evidence="3" id="KW-0547">Nucleotide-binding</keyword>
<keyword evidence="2" id="KW-0813">Transport</keyword>
<evidence type="ECO:0000256" key="4">
    <source>
        <dbReference type="ARBA" id="ARBA00022840"/>
    </source>
</evidence>
<keyword evidence="7" id="KW-1185">Reference proteome</keyword>
<evidence type="ECO:0000256" key="3">
    <source>
        <dbReference type="ARBA" id="ARBA00022741"/>
    </source>
</evidence>
<dbReference type="InterPro" id="IPR017871">
    <property type="entry name" value="ABC_transporter-like_CS"/>
</dbReference>
<dbReference type="Proteomes" id="UP001481872">
    <property type="component" value="Unassembled WGS sequence"/>
</dbReference>
<evidence type="ECO:0000313" key="6">
    <source>
        <dbReference type="EMBL" id="MEQ3353409.1"/>
    </source>
</evidence>
<evidence type="ECO:0000313" key="7">
    <source>
        <dbReference type="Proteomes" id="UP001481872"/>
    </source>
</evidence>
<dbReference type="PANTHER" id="PTHR43335">
    <property type="entry name" value="ABC TRANSPORTER, ATP-BINDING PROTEIN"/>
    <property type="match status" value="1"/>
</dbReference>
<feature type="domain" description="ABC transporter" evidence="5">
    <location>
        <begin position="7"/>
        <end position="235"/>
    </location>
</feature>
<organism evidence="6 7">
    <name type="scientific">Aedoeadaptatus acetigenes</name>
    <dbReference type="NCBI Taxonomy" id="2981723"/>
    <lineage>
        <taxon>Bacteria</taxon>
        <taxon>Bacillati</taxon>
        <taxon>Bacillota</taxon>
        <taxon>Tissierellia</taxon>
        <taxon>Tissierellales</taxon>
        <taxon>Peptoniphilaceae</taxon>
        <taxon>Aedoeadaptatus</taxon>
    </lineage>
</organism>
<dbReference type="InterPro" id="IPR003439">
    <property type="entry name" value="ABC_transporter-like_ATP-bd"/>
</dbReference>
<dbReference type="InterPro" id="IPR027417">
    <property type="entry name" value="P-loop_NTPase"/>
</dbReference>
<evidence type="ECO:0000259" key="5">
    <source>
        <dbReference type="PROSITE" id="PS50893"/>
    </source>
</evidence>
<dbReference type="PROSITE" id="PS00211">
    <property type="entry name" value="ABC_TRANSPORTER_1"/>
    <property type="match status" value="1"/>
</dbReference>
<dbReference type="RefSeq" id="WP_148472174.1">
    <property type="nucleotide sequence ID" value="NZ_JAOQJD010000003.1"/>
</dbReference>
<evidence type="ECO:0000256" key="2">
    <source>
        <dbReference type="ARBA" id="ARBA00022448"/>
    </source>
</evidence>
<accession>A0ABV1J5F3</accession>
<dbReference type="SUPFAM" id="SSF52540">
    <property type="entry name" value="P-loop containing nucleoside triphosphate hydrolases"/>
    <property type="match status" value="1"/>
</dbReference>
<dbReference type="PANTHER" id="PTHR43335:SF8">
    <property type="entry name" value="ABC TRANSPORTER, ATP-BINDING PROTEIN"/>
    <property type="match status" value="1"/>
</dbReference>
<dbReference type="Pfam" id="PF00005">
    <property type="entry name" value="ABC_tran"/>
    <property type="match status" value="1"/>
</dbReference>
<dbReference type="Gene3D" id="3.40.50.300">
    <property type="entry name" value="P-loop containing nucleotide triphosphate hydrolases"/>
    <property type="match status" value="1"/>
</dbReference>
<dbReference type="SMART" id="SM00382">
    <property type="entry name" value="AAA"/>
    <property type="match status" value="1"/>
</dbReference>